<organism evidence="1 2">
    <name type="scientific">Butyricicoccus porcorum</name>
    <dbReference type="NCBI Taxonomy" id="1945634"/>
    <lineage>
        <taxon>Bacteria</taxon>
        <taxon>Bacillati</taxon>
        <taxon>Bacillota</taxon>
        <taxon>Clostridia</taxon>
        <taxon>Eubacteriales</taxon>
        <taxon>Butyricicoccaceae</taxon>
        <taxon>Butyricicoccus</taxon>
    </lineage>
</organism>
<reference evidence="1 2" key="1">
    <citation type="submission" date="2017-05" db="EMBL/GenBank/DDBJ databases">
        <title>Butyricicoccus porcorum sp. nov. a butyrate-producing bacterium from the swine intestinal tract.</title>
        <authorList>
            <person name="Trachsel J."/>
            <person name="Humphrey S."/>
            <person name="Allen H.K."/>
        </authorList>
    </citation>
    <scope>NUCLEOTIDE SEQUENCE [LARGE SCALE GENOMIC DNA]</scope>
    <source>
        <strain evidence="1">BB10</strain>
    </source>
</reference>
<keyword evidence="2" id="KW-1185">Reference proteome</keyword>
<dbReference type="EMBL" id="NHOC01000005">
    <property type="protein sequence ID" value="OUM20538.1"/>
    <property type="molecule type" value="Genomic_DNA"/>
</dbReference>
<name>A0A252F429_9FIRM</name>
<protein>
    <submittedName>
        <fullName evidence="1">Uncharacterized protein</fullName>
    </submittedName>
</protein>
<evidence type="ECO:0000313" key="2">
    <source>
        <dbReference type="Proteomes" id="UP000194903"/>
    </source>
</evidence>
<dbReference type="AlphaFoldDB" id="A0A252F429"/>
<comment type="caution">
    <text evidence="1">The sequence shown here is derived from an EMBL/GenBank/DDBJ whole genome shotgun (WGS) entry which is preliminary data.</text>
</comment>
<sequence length="98" mass="10544">MSPFSLSIVSGSYIQAALGGGLADAFVRHVRSARERIGTIFFCFSPNCFQPASKSTSAALGRTGGRICPTCPRCAGAHRKGFLLLTFLFLKKKSKRES</sequence>
<evidence type="ECO:0000313" key="1">
    <source>
        <dbReference type="EMBL" id="OUM20538.1"/>
    </source>
</evidence>
<proteinExistence type="predicted"/>
<accession>A0A252F429</accession>
<dbReference type="Proteomes" id="UP000194903">
    <property type="component" value="Unassembled WGS sequence"/>
</dbReference>
<gene>
    <name evidence="1" type="ORF">CBW42_06830</name>
</gene>